<keyword evidence="2" id="KW-1185">Reference proteome</keyword>
<evidence type="ECO:0000313" key="1">
    <source>
        <dbReference type="EMBL" id="KQM08092.1"/>
    </source>
</evidence>
<accession>A0A0Q4B5K8</accession>
<comment type="caution">
    <text evidence="1">The sequence shown here is derived from an EMBL/GenBank/DDBJ whole genome shotgun (WGS) entry which is preliminary data.</text>
</comment>
<dbReference type="Gene3D" id="3.40.640.10">
    <property type="entry name" value="Type I PLP-dependent aspartate aminotransferase-like (Major domain)"/>
    <property type="match status" value="1"/>
</dbReference>
<dbReference type="InterPro" id="IPR015421">
    <property type="entry name" value="PyrdxlP-dep_Trfase_major"/>
</dbReference>
<dbReference type="PANTHER" id="PTHR30244">
    <property type="entry name" value="TRANSAMINASE"/>
    <property type="match status" value="1"/>
</dbReference>
<dbReference type="Proteomes" id="UP000054172">
    <property type="component" value="Unassembled WGS sequence"/>
</dbReference>
<proteinExistence type="predicted"/>
<dbReference type="PANTHER" id="PTHR30244:SF42">
    <property type="entry name" value="UDP-2-ACETAMIDO-2-DEOXY-3-OXO-D-GLUCURONATE AMINOTRANSFERASE"/>
    <property type="match status" value="1"/>
</dbReference>
<evidence type="ECO:0000313" key="2">
    <source>
        <dbReference type="Proteomes" id="UP000054172"/>
    </source>
</evidence>
<dbReference type="GO" id="GO:0000271">
    <property type="term" value="P:polysaccharide biosynthetic process"/>
    <property type="evidence" value="ECO:0007669"/>
    <property type="project" value="TreeGrafter"/>
</dbReference>
<dbReference type="GO" id="GO:0030170">
    <property type="term" value="F:pyridoxal phosphate binding"/>
    <property type="evidence" value="ECO:0007669"/>
    <property type="project" value="TreeGrafter"/>
</dbReference>
<dbReference type="SUPFAM" id="SSF53383">
    <property type="entry name" value="PLP-dependent transferases"/>
    <property type="match status" value="1"/>
</dbReference>
<dbReference type="EMBL" id="LIIK01000089">
    <property type="protein sequence ID" value="KQM08092.1"/>
    <property type="molecule type" value="Genomic_DNA"/>
</dbReference>
<organism evidence="1 2">
    <name type="scientific">Candidatus [Bacteroides] periocalifornicus</name>
    <dbReference type="NCBI Taxonomy" id="1702214"/>
    <lineage>
        <taxon>Bacteria</taxon>
        <taxon>Pseudomonadati</taxon>
        <taxon>Bacteroidota</taxon>
    </lineage>
</organism>
<reference evidence="1" key="1">
    <citation type="submission" date="2015-08" db="EMBL/GenBank/DDBJ databases">
        <title>Candidatus Bacteriodes Periocalifornicus.</title>
        <authorList>
            <person name="McLean J.S."/>
            <person name="Kelley S."/>
        </authorList>
    </citation>
    <scope>NUCLEOTIDE SEQUENCE [LARGE SCALE GENOMIC DNA]</scope>
    <source>
        <strain evidence="1">12B</strain>
    </source>
</reference>
<protein>
    <recommendedName>
        <fullName evidence="3">Aminotransferase DegT</fullName>
    </recommendedName>
</protein>
<evidence type="ECO:0008006" key="3">
    <source>
        <dbReference type="Google" id="ProtNLM"/>
    </source>
</evidence>
<feature type="non-terminal residue" evidence="1">
    <location>
        <position position="127"/>
    </location>
</feature>
<dbReference type="Pfam" id="PF01041">
    <property type="entry name" value="DegT_DnrJ_EryC1"/>
    <property type="match status" value="1"/>
</dbReference>
<dbReference type="AlphaFoldDB" id="A0A0Q4B5K8"/>
<sequence length="127" mass="13421">MEREPIAMVDLVAQDAAYLPEIQTAMAQVLAHGHFIQGEEVALFATELGAYMHTPEGQPVEVIPCGNGTDALQIALMSCGLRAGDEVIVPAFTYAATAEVVLLLGLTPVFVDVDPLTCNLDPAQLDA</sequence>
<dbReference type="InterPro" id="IPR015424">
    <property type="entry name" value="PyrdxlP-dep_Trfase"/>
</dbReference>
<dbReference type="STRING" id="1702214.AL399_09250"/>
<gene>
    <name evidence="1" type="ORF">AL399_09250</name>
</gene>
<dbReference type="InterPro" id="IPR000653">
    <property type="entry name" value="DegT/StrS_aminotransferase"/>
</dbReference>
<dbReference type="GO" id="GO:0008483">
    <property type="term" value="F:transaminase activity"/>
    <property type="evidence" value="ECO:0007669"/>
    <property type="project" value="TreeGrafter"/>
</dbReference>
<name>A0A0Q4B5K8_9BACT</name>